<accession>A0ABN0DNU0</accession>
<sequence>MKKDLQYYMSLPYREVIEADPNGGFVGHIAELPGCITQAETKNTLLDMLDDAKQSWLEAALADGISIPEPAREEDYSGRFNLRLPKSLHKDLALTAKMEGVSLNQLAMCLIAGGLKASGVKQ</sequence>
<proteinExistence type="predicted"/>
<protein>
    <recommendedName>
        <fullName evidence="3">HicB-like antitoxin of toxin-antitoxin system domain-containing protein</fullName>
    </recommendedName>
</protein>
<dbReference type="SUPFAM" id="SSF47598">
    <property type="entry name" value="Ribbon-helix-helix"/>
    <property type="match status" value="1"/>
</dbReference>
<dbReference type="InterPro" id="IPR008651">
    <property type="entry name" value="Uncharacterised_HicB"/>
</dbReference>
<name>A0ABN0DNU0_9FIRM</name>
<evidence type="ECO:0000313" key="1">
    <source>
        <dbReference type="EMBL" id="EHG24008.1"/>
    </source>
</evidence>
<dbReference type="EMBL" id="ADGH01000016">
    <property type="protein sequence ID" value="EHG24008.1"/>
    <property type="molecule type" value="Genomic_DNA"/>
</dbReference>
<dbReference type="SUPFAM" id="SSF143100">
    <property type="entry name" value="TTHA1013/TTHA0281-like"/>
    <property type="match status" value="1"/>
</dbReference>
<dbReference type="InterPro" id="IPR010985">
    <property type="entry name" value="Ribbon_hlx_hlx"/>
</dbReference>
<comment type="caution">
    <text evidence="1">The sequence shown here is derived from an EMBL/GenBank/DDBJ whole genome shotgun (WGS) entry which is preliminary data.</text>
</comment>
<dbReference type="InterPro" id="IPR035069">
    <property type="entry name" value="TTHA1013/TTHA0281-like"/>
</dbReference>
<dbReference type="Gene3D" id="3.30.160.250">
    <property type="match status" value="1"/>
</dbReference>
<dbReference type="GeneID" id="32474462"/>
<evidence type="ECO:0000313" key="2">
    <source>
        <dbReference type="Proteomes" id="UP000003175"/>
    </source>
</evidence>
<organism evidence="1 2">
    <name type="scientific">Selenomonas noxia F0398</name>
    <dbReference type="NCBI Taxonomy" id="702437"/>
    <lineage>
        <taxon>Bacteria</taxon>
        <taxon>Bacillati</taxon>
        <taxon>Bacillota</taxon>
        <taxon>Negativicutes</taxon>
        <taxon>Selenomonadales</taxon>
        <taxon>Selenomonadaceae</taxon>
        <taxon>Selenomonas</taxon>
    </lineage>
</organism>
<gene>
    <name evidence="1" type="ORF">HMPREF9432_01682</name>
</gene>
<reference evidence="1 2" key="1">
    <citation type="submission" date="2011-08" db="EMBL/GenBank/DDBJ databases">
        <title>The Genome Sequence of Selenomonas noxia F0398.</title>
        <authorList>
            <consortium name="The Broad Institute Genome Sequencing Platform"/>
            <person name="Earl A."/>
            <person name="Ward D."/>
            <person name="Feldgarden M."/>
            <person name="Gevers D."/>
            <person name="Izard J."/>
            <person name="Ganesan A."/>
            <person name="Blanton J.M."/>
            <person name="Baranova O.V."/>
            <person name="Tanner A.C."/>
            <person name="Dewhirst F.E."/>
            <person name="Young S.K."/>
            <person name="Zeng Q."/>
            <person name="Gargeya S."/>
            <person name="Fitzgerald M."/>
            <person name="Haas B."/>
            <person name="Abouelleil A."/>
            <person name="Alvarado L."/>
            <person name="Arachchi H.M."/>
            <person name="Berlin A."/>
            <person name="Brown A."/>
            <person name="Chapman S.B."/>
            <person name="Chen Z."/>
            <person name="Dunbar C."/>
            <person name="Freedman E."/>
            <person name="Gearin G."/>
            <person name="Gellesch M."/>
            <person name="Goldberg J."/>
            <person name="Griggs A."/>
            <person name="Gujja S."/>
            <person name="Heiman D."/>
            <person name="Howarth C."/>
            <person name="Larson L."/>
            <person name="Lui A."/>
            <person name="MacDonald P.J.P."/>
            <person name="Montmayeur A."/>
            <person name="Murphy C."/>
            <person name="Neiman D."/>
            <person name="Pearson M."/>
            <person name="Priest M."/>
            <person name="Roberts A."/>
            <person name="Saif S."/>
            <person name="Shea T."/>
            <person name="Shenoy N."/>
            <person name="Sisk P."/>
            <person name="Stolte C."/>
            <person name="Sykes S."/>
            <person name="Wortman J."/>
            <person name="Nusbaum C."/>
            <person name="Birren B."/>
        </authorList>
    </citation>
    <scope>NUCLEOTIDE SEQUENCE [LARGE SCALE GENOMIC DNA]</scope>
    <source>
        <strain evidence="1 2">F0398</strain>
    </source>
</reference>
<dbReference type="Proteomes" id="UP000003175">
    <property type="component" value="Unassembled WGS sequence"/>
</dbReference>
<keyword evidence="2" id="KW-1185">Reference proteome</keyword>
<dbReference type="Pfam" id="PF05534">
    <property type="entry name" value="HicB"/>
    <property type="match status" value="1"/>
</dbReference>
<dbReference type="RefSeq" id="WP_006693828.1">
    <property type="nucleotide sequence ID" value="NZ_JH376860.1"/>
</dbReference>
<evidence type="ECO:0008006" key="3">
    <source>
        <dbReference type="Google" id="ProtNLM"/>
    </source>
</evidence>